<gene>
    <name evidence="2" type="ORF">A4A49_61560</name>
</gene>
<sequence>MKKFTSSNYRSWWARAHGSLLEDHLQFLMNTVEPIRNTLQDRNNDVLVIDKLPALKSMVVEVRTCNGPMLHKEVQREEIHAPVDKSLIPFNVVVDASNKRLSQEESDISKGDQCWENKMPKPEGVVERKLKGSDTDKVFELEENTKVILEAMDGDDVDIYPLRNLLESIFKLAALYNKIRSALSEKVEETAISEVEVHLTNAKIEEEEKAREVPSIRQSLVTMKEKIAKLREKEKNLEALLGVAEKEVKEANLGASTARKEYDAWYNALLIADDLADLEKKKKKKYLEAMLKDLANYKLCLD</sequence>
<dbReference type="AlphaFoldDB" id="A0A1J6J461"/>
<keyword evidence="3" id="KW-1185">Reference proteome</keyword>
<dbReference type="SMR" id="A0A1J6J461"/>
<dbReference type="Proteomes" id="UP000187609">
    <property type="component" value="Unassembled WGS sequence"/>
</dbReference>
<name>A0A1J6J461_NICAT</name>
<evidence type="ECO:0000256" key="1">
    <source>
        <dbReference type="SAM" id="Coils"/>
    </source>
</evidence>
<dbReference type="Gramene" id="OIT05715">
    <property type="protein sequence ID" value="OIT05715"/>
    <property type="gene ID" value="A4A49_61560"/>
</dbReference>
<keyword evidence="1" id="KW-0175">Coiled coil</keyword>
<organism evidence="2 3">
    <name type="scientific">Nicotiana attenuata</name>
    <name type="common">Coyote tobacco</name>
    <dbReference type="NCBI Taxonomy" id="49451"/>
    <lineage>
        <taxon>Eukaryota</taxon>
        <taxon>Viridiplantae</taxon>
        <taxon>Streptophyta</taxon>
        <taxon>Embryophyta</taxon>
        <taxon>Tracheophyta</taxon>
        <taxon>Spermatophyta</taxon>
        <taxon>Magnoliopsida</taxon>
        <taxon>eudicotyledons</taxon>
        <taxon>Gunneridae</taxon>
        <taxon>Pentapetalae</taxon>
        <taxon>asterids</taxon>
        <taxon>lamiids</taxon>
        <taxon>Solanales</taxon>
        <taxon>Solanaceae</taxon>
        <taxon>Nicotianoideae</taxon>
        <taxon>Nicotianeae</taxon>
        <taxon>Nicotiana</taxon>
    </lineage>
</organism>
<evidence type="ECO:0000313" key="2">
    <source>
        <dbReference type="EMBL" id="OIT05715.1"/>
    </source>
</evidence>
<proteinExistence type="predicted"/>
<reference evidence="2" key="1">
    <citation type="submission" date="2016-11" db="EMBL/GenBank/DDBJ databases">
        <title>The genome of Nicotiana attenuata.</title>
        <authorList>
            <person name="Xu S."/>
            <person name="Brockmoeller T."/>
            <person name="Gaquerel E."/>
            <person name="Navarro A."/>
            <person name="Kuhl H."/>
            <person name="Gase K."/>
            <person name="Ling Z."/>
            <person name="Zhou W."/>
            <person name="Kreitzer C."/>
            <person name="Stanke M."/>
            <person name="Tang H."/>
            <person name="Lyons E."/>
            <person name="Pandey P."/>
            <person name="Pandey S.P."/>
            <person name="Timmermann B."/>
            <person name="Baldwin I.T."/>
        </authorList>
    </citation>
    <scope>NUCLEOTIDE SEQUENCE [LARGE SCALE GENOMIC DNA]</scope>
    <source>
        <strain evidence="2">UT</strain>
    </source>
</reference>
<dbReference type="EMBL" id="MJEQ01037184">
    <property type="protein sequence ID" value="OIT05715.1"/>
    <property type="molecule type" value="Genomic_DNA"/>
</dbReference>
<evidence type="ECO:0000313" key="3">
    <source>
        <dbReference type="Proteomes" id="UP000187609"/>
    </source>
</evidence>
<comment type="caution">
    <text evidence="2">The sequence shown here is derived from an EMBL/GenBank/DDBJ whole genome shotgun (WGS) entry which is preliminary data.</text>
</comment>
<feature type="coiled-coil region" evidence="1">
    <location>
        <begin position="220"/>
        <end position="250"/>
    </location>
</feature>
<accession>A0A1J6J461</accession>
<protein>
    <submittedName>
        <fullName evidence="2">Uncharacterized protein</fullName>
    </submittedName>
</protein>